<evidence type="ECO:0000256" key="1">
    <source>
        <dbReference type="SAM" id="SignalP"/>
    </source>
</evidence>
<evidence type="ECO:0000313" key="2">
    <source>
        <dbReference type="EMBL" id="MDP9924627.1"/>
    </source>
</evidence>
<feature type="chain" id="PRO_5043364586" evidence="1">
    <location>
        <begin position="28"/>
        <end position="201"/>
    </location>
</feature>
<dbReference type="Proteomes" id="UP001244295">
    <property type="component" value="Unassembled WGS sequence"/>
</dbReference>
<keyword evidence="1" id="KW-0732">Signal</keyword>
<gene>
    <name evidence="2" type="ORF">J2W25_003663</name>
</gene>
<proteinExistence type="predicted"/>
<organism evidence="2 3">
    <name type="scientific">Variovorax boronicumulans</name>
    <dbReference type="NCBI Taxonomy" id="436515"/>
    <lineage>
        <taxon>Bacteria</taxon>
        <taxon>Pseudomonadati</taxon>
        <taxon>Pseudomonadota</taxon>
        <taxon>Betaproteobacteria</taxon>
        <taxon>Burkholderiales</taxon>
        <taxon>Comamonadaceae</taxon>
        <taxon>Variovorax</taxon>
    </lineage>
</organism>
<comment type="caution">
    <text evidence="2">The sequence shown here is derived from an EMBL/GenBank/DDBJ whole genome shotgun (WGS) entry which is preliminary data.</text>
</comment>
<evidence type="ECO:0000313" key="3">
    <source>
        <dbReference type="Proteomes" id="UP001244295"/>
    </source>
</evidence>
<sequence>MKTTPMTALARFTAAACVLAMAGSALAQGVLAPPVAPQDTLTRAAASVGVQRCLPAITRLATLTVQGSRAHDVLLDWDRKRPDAGPVFSLVGIQYPNAGVAASITAIPDDSGACTVAAERISVAPFTCASVAEQELKNYKRTPLLPIYTVYTDDKEPTSSVSLIDSPPGCLVIRRYVEYGWRDPNAPVPAAAPAGQAPKRR</sequence>
<accession>A0AAW8DZ60</accession>
<name>A0AAW8DZ60_9BURK</name>
<dbReference type="EMBL" id="JAUSRR010000006">
    <property type="protein sequence ID" value="MDP9924627.1"/>
    <property type="molecule type" value="Genomic_DNA"/>
</dbReference>
<reference evidence="2" key="1">
    <citation type="submission" date="2023-07" db="EMBL/GenBank/DDBJ databases">
        <title>Sorghum-associated microbial communities from plants grown in Nebraska, USA.</title>
        <authorList>
            <person name="Schachtman D."/>
        </authorList>
    </citation>
    <scope>NUCLEOTIDE SEQUENCE</scope>
    <source>
        <strain evidence="2">DS2795</strain>
    </source>
</reference>
<protein>
    <submittedName>
        <fullName evidence="2">Uncharacterized protein</fullName>
    </submittedName>
</protein>
<feature type="signal peptide" evidence="1">
    <location>
        <begin position="1"/>
        <end position="27"/>
    </location>
</feature>
<dbReference type="AlphaFoldDB" id="A0AAW8DZ60"/>